<feature type="transmembrane region" description="Helical" evidence="1">
    <location>
        <begin position="12"/>
        <end position="33"/>
    </location>
</feature>
<dbReference type="Proteomes" id="UP001250932">
    <property type="component" value="Unassembled WGS sequence"/>
</dbReference>
<feature type="domain" description="AttH" evidence="2">
    <location>
        <begin position="71"/>
        <end position="245"/>
    </location>
</feature>
<proteinExistence type="predicted"/>
<sequence>MKGEKRRCWNQDTVVALVLGIVLFFGGLIPIFAVSDIGLPTSPSQVGVQAEPGYIYSFPSDHGSHDIYGLEWWYFTGHLFSDAGRRFGYELTFFRKALDLPHVQEKTSRWAMTQLYFAHFALTDVELKTFHIAEKLSRAGLGKAGADTGRLDVWIDQWAVRSASPDHQVFELRAAARGFGLDLQLNLEKAPVIHGQEGVSRKGADSGQASHYYSLTRLATKGQVTVGDKAMKVSGQSWMDHEFGSGELGDDQVGWDWFSLQFDSQMELMVYLLRKQDGTYDAASSGTLIFPDGRSQHLQLKDVGIEVQKYWISPNSQARYPSQWVLKVPSAQLSLQIHPVLDNQELRTTKSTNVTYWEGAVDVNGQHRGRSVQGRGYVELTGYAGQLKMDRN</sequence>
<evidence type="ECO:0000313" key="4">
    <source>
        <dbReference type="Proteomes" id="UP001250932"/>
    </source>
</evidence>
<protein>
    <submittedName>
        <fullName evidence="3">Lipocalin-like domain-containing protein</fullName>
    </submittedName>
</protein>
<accession>A0ABU3K7R6</accession>
<name>A0ABU3K7R6_9BACT</name>
<evidence type="ECO:0000256" key="1">
    <source>
        <dbReference type="SAM" id="Phobius"/>
    </source>
</evidence>
<dbReference type="InterPro" id="IPR010791">
    <property type="entry name" value="AttH_dom"/>
</dbReference>
<dbReference type="Pfam" id="PF17186">
    <property type="entry name" value="Lipocalin_9"/>
    <property type="match status" value="1"/>
</dbReference>
<dbReference type="EMBL" id="JAQOUE010000001">
    <property type="protein sequence ID" value="MDT7042462.1"/>
    <property type="molecule type" value="Genomic_DNA"/>
</dbReference>
<reference evidence="3 4" key="1">
    <citation type="journal article" date="2023" name="ISME J.">
        <title>Cultivation and genomic characterization of novel and ubiquitous marine nitrite-oxidizing bacteria from the Nitrospirales.</title>
        <authorList>
            <person name="Mueller A.J."/>
            <person name="Daebeler A."/>
            <person name="Herbold C.W."/>
            <person name="Kirkegaard R.H."/>
            <person name="Daims H."/>
        </authorList>
    </citation>
    <scope>NUCLEOTIDE SEQUENCE [LARGE SCALE GENOMIC DNA]</scope>
    <source>
        <strain evidence="3 4">EB</strain>
    </source>
</reference>
<evidence type="ECO:0000313" key="3">
    <source>
        <dbReference type="EMBL" id="MDT7042462.1"/>
    </source>
</evidence>
<dbReference type="PANTHER" id="PTHR38591">
    <property type="entry name" value="HYDROLASE"/>
    <property type="match status" value="1"/>
</dbReference>
<keyword evidence="1" id="KW-0812">Transmembrane</keyword>
<dbReference type="InterPro" id="IPR023374">
    <property type="entry name" value="AttH-like_dom_sf"/>
</dbReference>
<evidence type="ECO:0000259" key="2">
    <source>
        <dbReference type="Pfam" id="PF07143"/>
    </source>
</evidence>
<keyword evidence="4" id="KW-1185">Reference proteome</keyword>
<dbReference type="Pfam" id="PF07143">
    <property type="entry name" value="CrtC"/>
    <property type="match status" value="1"/>
</dbReference>
<dbReference type="PANTHER" id="PTHR38591:SF1">
    <property type="entry name" value="BLL1000 PROTEIN"/>
    <property type="match status" value="1"/>
</dbReference>
<dbReference type="Gene3D" id="2.40.370.10">
    <property type="entry name" value="AttH-like domain"/>
    <property type="match status" value="2"/>
</dbReference>
<keyword evidence="1" id="KW-0472">Membrane</keyword>
<keyword evidence="1" id="KW-1133">Transmembrane helix</keyword>
<organism evidence="3 4">
    <name type="scientific">Candidatus Nitronereus thalassa</name>
    <dbReference type="NCBI Taxonomy" id="3020898"/>
    <lineage>
        <taxon>Bacteria</taxon>
        <taxon>Pseudomonadati</taxon>
        <taxon>Nitrospirota</taxon>
        <taxon>Nitrospiria</taxon>
        <taxon>Nitrospirales</taxon>
        <taxon>Nitrospiraceae</taxon>
        <taxon>Candidatus Nitronereus</taxon>
    </lineage>
</organism>
<comment type="caution">
    <text evidence="3">The sequence shown here is derived from an EMBL/GenBank/DDBJ whole genome shotgun (WGS) entry which is preliminary data.</text>
</comment>
<dbReference type="SUPFAM" id="SSF159245">
    <property type="entry name" value="AttH-like"/>
    <property type="match status" value="1"/>
</dbReference>
<gene>
    <name evidence="3" type="ORF">PPG34_08860</name>
</gene>
<dbReference type="RefSeq" id="WP_313832872.1">
    <property type="nucleotide sequence ID" value="NZ_JAQOUE010000001.1"/>
</dbReference>